<feature type="binding site" evidence="6">
    <location>
        <position position="202"/>
    </location>
    <ligand>
        <name>NAD(+)</name>
        <dbReference type="ChEBI" id="CHEBI:57540"/>
    </ligand>
</feature>
<dbReference type="InterPro" id="IPR017438">
    <property type="entry name" value="ATP-NAD_kinase_N"/>
</dbReference>
<feature type="binding site" evidence="6">
    <location>
        <position position="165"/>
    </location>
    <ligand>
        <name>NAD(+)</name>
        <dbReference type="ChEBI" id="CHEBI:57540"/>
    </ligand>
</feature>
<dbReference type="RefSeq" id="WP_089338406.1">
    <property type="nucleotide sequence ID" value="NZ_FZNO01000029.1"/>
</dbReference>
<dbReference type="GO" id="GO:0019674">
    <property type="term" value="P:NAD+ metabolic process"/>
    <property type="evidence" value="ECO:0007669"/>
    <property type="project" value="InterPro"/>
</dbReference>
<dbReference type="PANTHER" id="PTHR20275:SF0">
    <property type="entry name" value="NAD KINASE"/>
    <property type="match status" value="1"/>
</dbReference>
<dbReference type="GO" id="GO:0046872">
    <property type="term" value="F:metal ion binding"/>
    <property type="evidence" value="ECO:0007669"/>
    <property type="project" value="UniProtKB-UniRule"/>
</dbReference>
<feature type="binding site" evidence="6">
    <location>
        <begin position="137"/>
        <end position="138"/>
    </location>
    <ligand>
        <name>NAD(+)</name>
        <dbReference type="ChEBI" id="CHEBI:57540"/>
    </ligand>
</feature>
<dbReference type="SUPFAM" id="SSF111331">
    <property type="entry name" value="NAD kinase/diacylglycerol kinase-like"/>
    <property type="match status" value="1"/>
</dbReference>
<evidence type="ECO:0000256" key="5">
    <source>
        <dbReference type="ARBA" id="ARBA00047925"/>
    </source>
</evidence>
<evidence type="ECO:0000256" key="2">
    <source>
        <dbReference type="ARBA" id="ARBA00022777"/>
    </source>
</evidence>
<feature type="binding site" evidence="6">
    <location>
        <position position="167"/>
    </location>
    <ligand>
        <name>NAD(+)</name>
        <dbReference type="ChEBI" id="CHEBI:57540"/>
    </ligand>
</feature>
<dbReference type="EC" id="2.7.1.23" evidence="6"/>
<keyword evidence="6" id="KW-0963">Cytoplasm</keyword>
<dbReference type="GO" id="GO:0051287">
    <property type="term" value="F:NAD binding"/>
    <property type="evidence" value="ECO:0007669"/>
    <property type="project" value="UniProtKB-ARBA"/>
</dbReference>
<dbReference type="InterPro" id="IPR016064">
    <property type="entry name" value="NAD/diacylglycerol_kinase_sf"/>
</dbReference>
<dbReference type="Proteomes" id="UP000198403">
    <property type="component" value="Unassembled WGS sequence"/>
</dbReference>
<dbReference type="OrthoDB" id="9774737at2"/>
<keyword evidence="6" id="KW-0547">Nucleotide-binding</keyword>
<comment type="catalytic activity">
    <reaction evidence="5 6">
        <text>NAD(+) + ATP = ADP + NADP(+) + H(+)</text>
        <dbReference type="Rhea" id="RHEA:18629"/>
        <dbReference type="ChEBI" id="CHEBI:15378"/>
        <dbReference type="ChEBI" id="CHEBI:30616"/>
        <dbReference type="ChEBI" id="CHEBI:57540"/>
        <dbReference type="ChEBI" id="CHEBI:58349"/>
        <dbReference type="ChEBI" id="CHEBI:456216"/>
        <dbReference type="EC" id="2.7.1.23"/>
    </reaction>
</comment>
<dbReference type="Pfam" id="PF20143">
    <property type="entry name" value="NAD_kinase_C"/>
    <property type="match status" value="1"/>
</dbReference>
<gene>
    <name evidence="6" type="primary">nadK</name>
    <name evidence="7" type="ORF">SAMN06272737_12912</name>
</gene>
<dbReference type="Pfam" id="PF01513">
    <property type="entry name" value="NAD_kinase"/>
    <property type="match status" value="1"/>
</dbReference>
<comment type="subcellular location">
    <subcellularLocation>
        <location evidence="6">Cytoplasm</location>
    </subcellularLocation>
</comment>
<comment type="function">
    <text evidence="6">Involved in the regulation of the intracellular balance of NAD and NADP, and is a key enzyme in the biosynthesis of NADP. Catalyzes specifically the phosphorylation on 2'-hydroxyl of the adenosine moiety of NAD to yield NADP.</text>
</comment>
<dbReference type="GO" id="GO:0005524">
    <property type="term" value="F:ATP binding"/>
    <property type="evidence" value="ECO:0007669"/>
    <property type="project" value="UniProtKB-KW"/>
</dbReference>
<dbReference type="GO" id="GO:0003951">
    <property type="term" value="F:NAD+ kinase activity"/>
    <property type="evidence" value="ECO:0007669"/>
    <property type="project" value="UniProtKB-UniRule"/>
</dbReference>
<dbReference type="HAMAP" id="MF_00361">
    <property type="entry name" value="NAD_kinase"/>
    <property type="match status" value="1"/>
</dbReference>
<dbReference type="InterPro" id="IPR017437">
    <property type="entry name" value="ATP-NAD_kinase_PpnK-typ_C"/>
</dbReference>
<comment type="similarity">
    <text evidence="6">Belongs to the NAD kinase family.</text>
</comment>
<keyword evidence="4 6" id="KW-0520">NAD</keyword>
<dbReference type="Gene3D" id="2.60.200.30">
    <property type="entry name" value="Probable inorganic polyphosphate/atp-NAD kinase, domain 2"/>
    <property type="match status" value="1"/>
</dbReference>
<proteinExistence type="inferred from homology"/>
<evidence type="ECO:0000256" key="6">
    <source>
        <dbReference type="HAMAP-Rule" id="MF_00361"/>
    </source>
</evidence>
<protein>
    <recommendedName>
        <fullName evidence="6">NAD kinase</fullName>
        <ecNumber evidence="6">2.7.1.23</ecNumber>
    </recommendedName>
    <alternativeName>
        <fullName evidence="6">ATP-dependent NAD kinase</fullName>
    </alternativeName>
</protein>
<keyword evidence="2 6" id="KW-0418">Kinase</keyword>
<keyword evidence="3 6" id="KW-0521">NADP</keyword>
<evidence type="ECO:0000256" key="4">
    <source>
        <dbReference type="ARBA" id="ARBA00023027"/>
    </source>
</evidence>
<name>A0A238ZHT0_9ACTN</name>
<keyword evidence="8" id="KW-1185">Reference proteome</keyword>
<keyword evidence="1 6" id="KW-0808">Transferase</keyword>
<dbReference type="EMBL" id="FZNO01000029">
    <property type="protein sequence ID" value="SNR82917.1"/>
    <property type="molecule type" value="Genomic_DNA"/>
</dbReference>
<keyword evidence="6" id="KW-0067">ATP-binding</keyword>
<evidence type="ECO:0000313" key="8">
    <source>
        <dbReference type="Proteomes" id="UP000198403"/>
    </source>
</evidence>
<organism evidence="7 8">
    <name type="scientific">Blastococcus mobilis</name>
    <dbReference type="NCBI Taxonomy" id="1938746"/>
    <lineage>
        <taxon>Bacteria</taxon>
        <taxon>Bacillati</taxon>
        <taxon>Actinomycetota</taxon>
        <taxon>Actinomycetes</taxon>
        <taxon>Geodermatophilales</taxon>
        <taxon>Geodermatophilaceae</taxon>
        <taxon>Blastococcus</taxon>
    </lineage>
</organism>
<feature type="binding site" evidence="6">
    <location>
        <begin position="68"/>
        <end position="69"/>
    </location>
    <ligand>
        <name>NAD(+)</name>
        <dbReference type="ChEBI" id="CHEBI:57540"/>
    </ligand>
</feature>
<dbReference type="GO" id="GO:0005737">
    <property type="term" value="C:cytoplasm"/>
    <property type="evidence" value="ECO:0007669"/>
    <property type="project" value="UniProtKB-SubCell"/>
</dbReference>
<evidence type="ECO:0000256" key="3">
    <source>
        <dbReference type="ARBA" id="ARBA00022857"/>
    </source>
</evidence>
<comment type="caution">
    <text evidence="6">Lacks conserved residue(s) required for the propagation of feature annotation.</text>
</comment>
<dbReference type="PANTHER" id="PTHR20275">
    <property type="entry name" value="NAD KINASE"/>
    <property type="match status" value="1"/>
</dbReference>
<accession>A0A238ZHT0</accession>
<comment type="cofactor">
    <cofactor evidence="6">
        <name>a divalent metal cation</name>
        <dbReference type="ChEBI" id="CHEBI:60240"/>
    </cofactor>
</comment>
<dbReference type="Gene3D" id="3.40.50.10330">
    <property type="entry name" value="Probable inorganic polyphosphate/atp-NAD kinase, domain 1"/>
    <property type="match status" value="1"/>
</dbReference>
<feature type="active site" description="Proton acceptor" evidence="6">
    <location>
        <position position="68"/>
    </location>
</feature>
<dbReference type="GO" id="GO:0006741">
    <property type="term" value="P:NADP+ biosynthetic process"/>
    <property type="evidence" value="ECO:0007669"/>
    <property type="project" value="UniProtKB-UniRule"/>
</dbReference>
<dbReference type="AlphaFoldDB" id="A0A238ZHT0"/>
<evidence type="ECO:0000313" key="7">
    <source>
        <dbReference type="EMBL" id="SNR82917.1"/>
    </source>
</evidence>
<dbReference type="InterPro" id="IPR002504">
    <property type="entry name" value="NADK"/>
</dbReference>
<reference evidence="7 8" key="1">
    <citation type="submission" date="2017-06" db="EMBL/GenBank/DDBJ databases">
        <authorList>
            <person name="Kim H.J."/>
            <person name="Triplett B.A."/>
        </authorList>
    </citation>
    <scope>NUCLEOTIDE SEQUENCE [LARGE SCALE GENOMIC DNA]</scope>
    <source>
        <strain evidence="7 8">DSM 44272</strain>
    </source>
</reference>
<sequence>MSRMGLVLHPGRDCSPAVGQVAAWTAAHDVELVASSDDVARLGVPGLTPVTVEELAGTCDGIIALGGDGTLLGAMRLVSARPVPVLGVNFGNLGFLAEVEGADLDAALSAMADGRSTVEVRGCLVVRHVGGESLAFNDAVLARVPGEGMVEATLSVADRRYGHYRCDSLILATPMGSTAYSYAAGGPVVSPGIEGILVTPSAPLSGISRSVLLGPGEPLRLELTAGRPAVELDGVLTGRLEPSEVLEVVWRPDAGRLVRIDDSAAADRRRVKLSLLDLPLLPQELAELLPEPLRRRVADAD</sequence>
<evidence type="ECO:0000256" key="1">
    <source>
        <dbReference type="ARBA" id="ARBA00022679"/>
    </source>
</evidence>